<evidence type="ECO:0000313" key="1">
    <source>
        <dbReference type="EMBL" id="RHN73508.1"/>
    </source>
</evidence>
<name>A0A396JAR6_MEDTR</name>
<dbReference type="AlphaFoldDB" id="A0A396JAR6"/>
<sequence>MEVDSIVKIGELEEVSFPTKMVGVGDVHKDQTHAHVYCISFLCKIIPENLSYSMSSLYFNELC</sequence>
<comment type="caution">
    <text evidence="1">The sequence shown here is derived from an EMBL/GenBank/DDBJ whole genome shotgun (WGS) entry which is preliminary data.</text>
</comment>
<gene>
    <name evidence="1" type="ORF">MtrunA17_Chr2g0299241</name>
</gene>
<dbReference type="Gramene" id="rna9328">
    <property type="protein sequence ID" value="RHN73508.1"/>
    <property type="gene ID" value="gene9328"/>
</dbReference>
<dbReference type="EMBL" id="PSQE01000002">
    <property type="protein sequence ID" value="RHN73508.1"/>
    <property type="molecule type" value="Genomic_DNA"/>
</dbReference>
<dbReference type="Proteomes" id="UP000265566">
    <property type="component" value="Chromosome 2"/>
</dbReference>
<organism evidence="1">
    <name type="scientific">Medicago truncatula</name>
    <name type="common">Barrel medic</name>
    <name type="synonym">Medicago tribuloides</name>
    <dbReference type="NCBI Taxonomy" id="3880"/>
    <lineage>
        <taxon>Eukaryota</taxon>
        <taxon>Viridiplantae</taxon>
        <taxon>Streptophyta</taxon>
        <taxon>Embryophyta</taxon>
        <taxon>Tracheophyta</taxon>
        <taxon>Spermatophyta</taxon>
        <taxon>Magnoliopsida</taxon>
        <taxon>eudicotyledons</taxon>
        <taxon>Gunneridae</taxon>
        <taxon>Pentapetalae</taxon>
        <taxon>rosids</taxon>
        <taxon>fabids</taxon>
        <taxon>Fabales</taxon>
        <taxon>Fabaceae</taxon>
        <taxon>Papilionoideae</taxon>
        <taxon>50 kb inversion clade</taxon>
        <taxon>NPAAA clade</taxon>
        <taxon>Hologalegina</taxon>
        <taxon>IRL clade</taxon>
        <taxon>Trifolieae</taxon>
        <taxon>Medicago</taxon>
    </lineage>
</organism>
<reference evidence="1" key="1">
    <citation type="journal article" date="2018" name="Nat. Plants">
        <title>Whole-genome landscape of Medicago truncatula symbiotic genes.</title>
        <authorList>
            <person name="Pecrix Y."/>
            <person name="Gamas P."/>
            <person name="Carrere S."/>
        </authorList>
    </citation>
    <scope>NUCLEOTIDE SEQUENCE</scope>
    <source>
        <tissue evidence="1">Leaves</tissue>
    </source>
</reference>
<proteinExistence type="predicted"/>
<accession>A0A396JAR6</accession>
<protein>
    <submittedName>
        <fullName evidence="1">Uncharacterized protein</fullName>
    </submittedName>
</protein>